<dbReference type="Gene3D" id="3.30.70.1290">
    <property type="entry name" value="Transposase IS200-like"/>
    <property type="match status" value="1"/>
</dbReference>
<dbReference type="GO" id="GO:0003677">
    <property type="term" value="F:DNA binding"/>
    <property type="evidence" value="ECO:0007669"/>
    <property type="project" value="InterPro"/>
</dbReference>
<dbReference type="EMBL" id="AP019376">
    <property type="protein sequence ID" value="BBH86706.1"/>
    <property type="molecule type" value="Genomic_DNA"/>
</dbReference>
<organism evidence="2">
    <name type="scientific">Thermosporothrix sp. COM3</name>
    <dbReference type="NCBI Taxonomy" id="2490863"/>
    <lineage>
        <taxon>Bacteria</taxon>
        <taxon>Bacillati</taxon>
        <taxon>Chloroflexota</taxon>
        <taxon>Ktedonobacteria</taxon>
        <taxon>Ktedonobacterales</taxon>
        <taxon>Thermosporotrichaceae</taxon>
        <taxon>Thermosporothrix</taxon>
    </lineage>
</organism>
<dbReference type="InterPro" id="IPR002686">
    <property type="entry name" value="Transposase_17"/>
</dbReference>
<reference evidence="2" key="1">
    <citation type="submission" date="2018-12" db="EMBL/GenBank/DDBJ databases">
        <title>Novel natural products biosynthetic potential of the class Ktedonobacteria.</title>
        <authorList>
            <person name="Zheng Y."/>
            <person name="Saitou A."/>
            <person name="Wang C.M."/>
            <person name="Toyoda A."/>
            <person name="Minakuchi Y."/>
            <person name="Sekiguchi Y."/>
            <person name="Ueda K."/>
            <person name="Takano H."/>
            <person name="Sakai Y."/>
            <person name="Yokota A."/>
            <person name="Yabe S."/>
        </authorList>
    </citation>
    <scope>NUCLEOTIDE SEQUENCE</scope>
    <source>
        <strain evidence="2">COM3</strain>
    </source>
</reference>
<dbReference type="InterPro" id="IPR036515">
    <property type="entry name" value="Transposase_17_sf"/>
</dbReference>
<dbReference type="SMART" id="SM01321">
    <property type="entry name" value="Y1_Tnp"/>
    <property type="match status" value="1"/>
</dbReference>
<gene>
    <name evidence="2" type="ORF">KTC_14570</name>
</gene>
<feature type="domain" description="Transposase IS200-like" evidence="1">
    <location>
        <begin position="1"/>
        <end position="95"/>
    </location>
</feature>
<protein>
    <recommendedName>
        <fullName evidence="1">Transposase IS200-like domain-containing protein</fullName>
    </recommendedName>
</protein>
<sequence>MKDRLEQIMKDVVDEQGWHIIELAIQPDHVHLFIQSNPYTLPTDIARLIKGRSSHLLREEFEHLKRMPSMWTRSTFSSTAGNVSSEVLQKYIERQSKS</sequence>
<accession>A0A455SG23</accession>
<dbReference type="PANTHER" id="PTHR33360:SF2">
    <property type="entry name" value="TRANSPOSASE FOR INSERTION SEQUENCE ELEMENT IS200"/>
    <property type="match status" value="1"/>
</dbReference>
<name>A0A455SG23_9CHLR</name>
<dbReference type="Pfam" id="PF01797">
    <property type="entry name" value="Y1_Tnp"/>
    <property type="match status" value="1"/>
</dbReference>
<dbReference type="PANTHER" id="PTHR33360">
    <property type="entry name" value="TRANSPOSASE FOR INSERTION SEQUENCE ELEMENT IS200"/>
    <property type="match status" value="1"/>
</dbReference>
<dbReference type="NCBIfam" id="NF033573">
    <property type="entry name" value="transpos_IS200"/>
    <property type="match status" value="1"/>
</dbReference>
<evidence type="ECO:0000313" key="2">
    <source>
        <dbReference type="EMBL" id="BBH86706.1"/>
    </source>
</evidence>
<proteinExistence type="predicted"/>
<dbReference type="GO" id="GO:0004803">
    <property type="term" value="F:transposase activity"/>
    <property type="evidence" value="ECO:0007669"/>
    <property type="project" value="InterPro"/>
</dbReference>
<dbReference type="AlphaFoldDB" id="A0A455SG23"/>
<dbReference type="GO" id="GO:0006313">
    <property type="term" value="P:DNA transposition"/>
    <property type="evidence" value="ECO:0007669"/>
    <property type="project" value="InterPro"/>
</dbReference>
<evidence type="ECO:0000259" key="1">
    <source>
        <dbReference type="SMART" id="SM01321"/>
    </source>
</evidence>
<dbReference type="SUPFAM" id="SSF143422">
    <property type="entry name" value="Transposase IS200-like"/>
    <property type="match status" value="1"/>
</dbReference>